<dbReference type="PANTHER" id="PTHR16950:SF16">
    <property type="entry name" value="ZINC TRANSPORTER ZIP13"/>
    <property type="match status" value="1"/>
</dbReference>
<keyword evidence="4 5" id="KW-0472">Membrane</keyword>
<dbReference type="Proteomes" id="UP000050792">
    <property type="component" value="Unassembled WGS sequence"/>
</dbReference>
<name>A0AA85FW56_9TREM</name>
<keyword evidence="3 5" id="KW-1133">Transmembrane helix</keyword>
<comment type="subcellular location">
    <subcellularLocation>
        <location evidence="1">Membrane</location>
        <topology evidence="1">Multi-pass membrane protein</topology>
    </subcellularLocation>
</comment>
<evidence type="ECO:0000256" key="2">
    <source>
        <dbReference type="ARBA" id="ARBA00022692"/>
    </source>
</evidence>
<reference evidence="7" key="2">
    <citation type="submission" date="2023-11" db="UniProtKB">
        <authorList>
            <consortium name="WormBaseParasite"/>
        </authorList>
    </citation>
    <scope>IDENTIFICATION</scope>
</reference>
<evidence type="ECO:0000256" key="4">
    <source>
        <dbReference type="ARBA" id="ARBA00023136"/>
    </source>
</evidence>
<evidence type="ECO:0000313" key="7">
    <source>
        <dbReference type="WBParaSite" id="SRDH1_66860.2"/>
    </source>
</evidence>
<feature type="transmembrane region" description="Helical" evidence="5">
    <location>
        <begin position="275"/>
        <end position="295"/>
    </location>
</feature>
<dbReference type="GO" id="GO:0005385">
    <property type="term" value="F:zinc ion transmembrane transporter activity"/>
    <property type="evidence" value="ECO:0007669"/>
    <property type="project" value="TreeGrafter"/>
</dbReference>
<evidence type="ECO:0000313" key="6">
    <source>
        <dbReference type="Proteomes" id="UP000050792"/>
    </source>
</evidence>
<dbReference type="GO" id="GO:0006882">
    <property type="term" value="P:intracellular zinc ion homeostasis"/>
    <property type="evidence" value="ECO:0007669"/>
    <property type="project" value="TreeGrafter"/>
</dbReference>
<sequence>MTKVYKFVSVNQDAVLFQLVTLLNVTVFSQLFTTMLEILLSPGSLSWGRGLLCIFSAFVVGLSGVVPLLFLPLDSICSKKDVISLNRWLSYATGSLLGEVFIHLLPESWINSKCDIDAFQIPGLWILGGLLLFFIIEKLCIHDSTEKEVEGYLNLAANVIDNFTHGVAIAGSYLVSLRLGILTTTCILVHEVPHEMADFVILLRSGFSRWEAAKAQLATASGSTLGAILTLCANASVTGCTTKWILPFTAGGFLYIALVSLLPDILKELSFKESIIHLSLMFFGLTSMAVVSYAMD</sequence>
<dbReference type="PANTHER" id="PTHR16950">
    <property type="entry name" value="ZINC TRANSPORTER SLC39A7 HISTIDINE-RICH MEMBRANE PROTEIN KE4"/>
    <property type="match status" value="1"/>
</dbReference>
<protein>
    <submittedName>
        <fullName evidence="7">Zinc transporter ZIP13</fullName>
    </submittedName>
</protein>
<evidence type="ECO:0000256" key="1">
    <source>
        <dbReference type="ARBA" id="ARBA00004141"/>
    </source>
</evidence>
<feature type="transmembrane region" description="Helical" evidence="5">
    <location>
        <begin position="244"/>
        <end position="263"/>
    </location>
</feature>
<dbReference type="AlphaFoldDB" id="A0AA85FW56"/>
<evidence type="ECO:0000256" key="3">
    <source>
        <dbReference type="ARBA" id="ARBA00022989"/>
    </source>
</evidence>
<keyword evidence="2 5" id="KW-0812">Transmembrane</keyword>
<reference evidence="6" key="1">
    <citation type="submission" date="2022-06" db="EMBL/GenBank/DDBJ databases">
        <authorList>
            <person name="Berger JAMES D."/>
            <person name="Berger JAMES D."/>
        </authorList>
    </citation>
    <scope>NUCLEOTIDE SEQUENCE [LARGE SCALE GENOMIC DNA]</scope>
</reference>
<organism evidence="6 7">
    <name type="scientific">Schistosoma rodhaini</name>
    <dbReference type="NCBI Taxonomy" id="6188"/>
    <lineage>
        <taxon>Eukaryota</taxon>
        <taxon>Metazoa</taxon>
        <taxon>Spiralia</taxon>
        <taxon>Lophotrochozoa</taxon>
        <taxon>Platyhelminthes</taxon>
        <taxon>Trematoda</taxon>
        <taxon>Digenea</taxon>
        <taxon>Strigeidida</taxon>
        <taxon>Schistosomatoidea</taxon>
        <taxon>Schistosomatidae</taxon>
        <taxon>Schistosoma</taxon>
    </lineage>
</organism>
<dbReference type="WBParaSite" id="SRDH1_66860.2">
    <property type="protein sequence ID" value="SRDH1_66860.2"/>
    <property type="gene ID" value="SRDH1_66860"/>
</dbReference>
<feature type="transmembrane region" description="Helical" evidence="5">
    <location>
        <begin position="88"/>
        <end position="106"/>
    </location>
</feature>
<feature type="transmembrane region" description="Helical" evidence="5">
    <location>
        <begin position="15"/>
        <end position="39"/>
    </location>
</feature>
<dbReference type="Pfam" id="PF02535">
    <property type="entry name" value="Zip"/>
    <property type="match status" value="2"/>
</dbReference>
<feature type="transmembrane region" description="Helical" evidence="5">
    <location>
        <begin position="51"/>
        <end position="73"/>
    </location>
</feature>
<feature type="transmembrane region" description="Helical" evidence="5">
    <location>
        <begin position="118"/>
        <end position="136"/>
    </location>
</feature>
<proteinExistence type="predicted"/>
<evidence type="ECO:0000256" key="5">
    <source>
        <dbReference type="SAM" id="Phobius"/>
    </source>
</evidence>
<dbReference type="InterPro" id="IPR003689">
    <property type="entry name" value="ZIP"/>
</dbReference>
<keyword evidence="6" id="KW-1185">Reference proteome</keyword>
<accession>A0AA85FW56</accession>
<dbReference type="GO" id="GO:0016020">
    <property type="term" value="C:membrane"/>
    <property type="evidence" value="ECO:0007669"/>
    <property type="project" value="UniProtKB-SubCell"/>
</dbReference>